<dbReference type="InterPro" id="IPR036019">
    <property type="entry name" value="MscL_channel"/>
</dbReference>
<gene>
    <name evidence="6" type="ORF">NSIN_40018</name>
</gene>
<evidence type="ECO:0000313" key="7">
    <source>
        <dbReference type="Proteomes" id="UP000232412"/>
    </source>
</evidence>
<feature type="transmembrane region" description="Helical" evidence="5">
    <location>
        <begin position="46"/>
        <end position="67"/>
    </location>
</feature>
<dbReference type="RefSeq" id="WP_101010636.1">
    <property type="nucleotide sequence ID" value="NZ_FRFC01000005.1"/>
</dbReference>
<dbReference type="Proteomes" id="UP000232412">
    <property type="component" value="Unassembled WGS sequence"/>
</dbReference>
<dbReference type="Gene3D" id="1.10.1200.120">
    <property type="entry name" value="Large-conductance mechanosensitive channel, MscL, domain 1"/>
    <property type="match status" value="1"/>
</dbReference>
<comment type="subcellular location">
    <subcellularLocation>
        <location evidence="1">Membrane</location>
        <topology evidence="1">Multi-pass membrane protein</topology>
    </subcellularLocation>
</comment>
<dbReference type="PANTHER" id="PTHR30266">
    <property type="entry name" value="MECHANOSENSITIVE CHANNEL MSCL"/>
    <property type="match status" value="1"/>
</dbReference>
<dbReference type="PANTHER" id="PTHR30266:SF2">
    <property type="entry name" value="LARGE-CONDUCTANCE MECHANOSENSITIVE CHANNEL"/>
    <property type="match status" value="1"/>
</dbReference>
<dbReference type="InterPro" id="IPR037673">
    <property type="entry name" value="MSC/AndL"/>
</dbReference>
<evidence type="ECO:0000256" key="4">
    <source>
        <dbReference type="ARBA" id="ARBA00023136"/>
    </source>
</evidence>
<proteinExistence type="predicted"/>
<protein>
    <submittedName>
        <fullName evidence="6">Large-conductance mechanosensitive channel</fullName>
    </submittedName>
</protein>
<keyword evidence="2 5" id="KW-0812">Transmembrane</keyword>
<dbReference type="GO" id="GO:0016020">
    <property type="term" value="C:membrane"/>
    <property type="evidence" value="ECO:0007669"/>
    <property type="project" value="UniProtKB-SubCell"/>
</dbReference>
<sequence length="131" mass="13853">MTVESDILEELKKIREAVTPKPAPPAPPAPKGLVAEFKDFIGKAGVLGLAIGFIMGTVIGRVVTALVQDLIMPIPSAFIEGGDWRKASVTIPVGNGMTFGIGDFIGVVIDFLIIAFVIFMIAKFGRKAGLK</sequence>
<name>A0A2H1EI65_9ARCH</name>
<accession>A0A2H1EI65</accession>
<keyword evidence="7" id="KW-1185">Reference proteome</keyword>
<dbReference type="Pfam" id="PF01741">
    <property type="entry name" value="MscL"/>
    <property type="match status" value="1"/>
</dbReference>
<dbReference type="OrthoDB" id="137361at2157"/>
<dbReference type="AlphaFoldDB" id="A0A2H1EI65"/>
<evidence type="ECO:0000256" key="5">
    <source>
        <dbReference type="SAM" id="Phobius"/>
    </source>
</evidence>
<dbReference type="EMBL" id="FRFC01000005">
    <property type="protein sequence ID" value="SHO47199.1"/>
    <property type="molecule type" value="Genomic_DNA"/>
</dbReference>
<evidence type="ECO:0000256" key="2">
    <source>
        <dbReference type="ARBA" id="ARBA00022692"/>
    </source>
</evidence>
<keyword evidence="4 5" id="KW-0472">Membrane</keyword>
<dbReference type="SUPFAM" id="SSF81330">
    <property type="entry name" value="Gated mechanosensitive channel"/>
    <property type="match status" value="1"/>
</dbReference>
<keyword evidence="3 5" id="KW-1133">Transmembrane helix</keyword>
<evidence type="ECO:0000256" key="1">
    <source>
        <dbReference type="ARBA" id="ARBA00004141"/>
    </source>
</evidence>
<reference evidence="7" key="1">
    <citation type="submission" date="2016-12" db="EMBL/GenBank/DDBJ databases">
        <authorList>
            <person name="Herbold C."/>
        </authorList>
    </citation>
    <scope>NUCLEOTIDE SEQUENCE [LARGE SCALE GENOMIC DNA]</scope>
</reference>
<evidence type="ECO:0000313" key="6">
    <source>
        <dbReference type="EMBL" id="SHO47199.1"/>
    </source>
</evidence>
<organism evidence="6 7">
    <name type="scientific">Nitrosotalea sinensis</name>
    <dbReference type="NCBI Taxonomy" id="1499975"/>
    <lineage>
        <taxon>Archaea</taxon>
        <taxon>Nitrososphaerota</taxon>
        <taxon>Nitrososphaeria</taxon>
        <taxon>Nitrosotaleales</taxon>
        <taxon>Nitrosotaleaceae</taxon>
        <taxon>Nitrosotalea</taxon>
    </lineage>
</organism>
<feature type="transmembrane region" description="Helical" evidence="5">
    <location>
        <begin position="104"/>
        <end position="122"/>
    </location>
</feature>
<dbReference type="GO" id="GO:0008381">
    <property type="term" value="F:mechanosensitive monoatomic ion channel activity"/>
    <property type="evidence" value="ECO:0007669"/>
    <property type="project" value="TreeGrafter"/>
</dbReference>
<evidence type="ECO:0000256" key="3">
    <source>
        <dbReference type="ARBA" id="ARBA00022989"/>
    </source>
</evidence>